<name>A0A7W8B6Q2_STRST</name>
<organism evidence="1 3">
    <name type="scientific">Streptomyces spectabilis</name>
    <dbReference type="NCBI Taxonomy" id="68270"/>
    <lineage>
        <taxon>Bacteria</taxon>
        <taxon>Bacillati</taxon>
        <taxon>Actinomycetota</taxon>
        <taxon>Actinomycetes</taxon>
        <taxon>Kitasatosporales</taxon>
        <taxon>Streptomycetaceae</taxon>
        <taxon>Streptomyces</taxon>
    </lineage>
</organism>
<evidence type="ECO:0000313" key="2">
    <source>
        <dbReference type="EMBL" id="MBB5109966.1"/>
    </source>
</evidence>
<reference evidence="1 3" key="1">
    <citation type="submission" date="2020-08" db="EMBL/GenBank/DDBJ databases">
        <title>Genomic Encyclopedia of Type Strains, Phase III (KMG-III): the genomes of soil and plant-associated and newly described type strains.</title>
        <authorList>
            <person name="Whitman W."/>
        </authorList>
    </citation>
    <scope>NUCLEOTIDE SEQUENCE [LARGE SCALE GENOMIC DNA]</scope>
    <source>
        <strain evidence="1 3">CECT 3146</strain>
    </source>
</reference>
<evidence type="ECO:0000313" key="1">
    <source>
        <dbReference type="EMBL" id="MBB5109837.1"/>
    </source>
</evidence>
<dbReference type="Proteomes" id="UP000549009">
    <property type="component" value="Unassembled WGS sequence"/>
</dbReference>
<dbReference type="EMBL" id="JACHJD010000042">
    <property type="protein sequence ID" value="MBB5109837.1"/>
    <property type="molecule type" value="Genomic_DNA"/>
</dbReference>
<feature type="non-terminal residue" evidence="1">
    <location>
        <position position="28"/>
    </location>
</feature>
<gene>
    <name evidence="1" type="ORF">FHS40_008967</name>
    <name evidence="2" type="ORF">FHS40_009096</name>
</gene>
<comment type="caution">
    <text evidence="1">The sequence shown here is derived from an EMBL/GenBank/DDBJ whole genome shotgun (WGS) entry which is preliminary data.</text>
</comment>
<accession>A0A7W8B6Q2</accession>
<dbReference type="EMBL" id="JACHJD010000051">
    <property type="protein sequence ID" value="MBB5109966.1"/>
    <property type="molecule type" value="Genomic_DNA"/>
</dbReference>
<sequence length="28" mass="3064">MVPCPAALDLPHALIEWATMLIVTREGD</sequence>
<proteinExistence type="predicted"/>
<dbReference type="AlphaFoldDB" id="A0A7W8B6Q2"/>
<keyword evidence="3" id="KW-1185">Reference proteome</keyword>
<evidence type="ECO:0000313" key="3">
    <source>
        <dbReference type="Proteomes" id="UP000549009"/>
    </source>
</evidence>
<protein>
    <submittedName>
        <fullName evidence="1">Uncharacterized protein</fullName>
    </submittedName>
</protein>